<evidence type="ECO:0000313" key="1">
    <source>
        <dbReference type="EMBL" id="AFM00322.1"/>
    </source>
</evidence>
<proteinExistence type="predicted"/>
<name>I4A8N7_DESDJ</name>
<dbReference type="HOGENOM" id="CLU_203782_0_0_9"/>
<organism evidence="1 2">
    <name type="scientific">Desulfitobacterium dehalogenans (strain ATCC 51507 / DSM 9161 / JW/IU-DC1)</name>
    <dbReference type="NCBI Taxonomy" id="756499"/>
    <lineage>
        <taxon>Bacteria</taxon>
        <taxon>Bacillati</taxon>
        <taxon>Bacillota</taxon>
        <taxon>Clostridia</taxon>
        <taxon>Eubacteriales</taxon>
        <taxon>Desulfitobacteriaceae</taxon>
        <taxon>Desulfitobacterium</taxon>
    </lineage>
</organism>
<reference evidence="2" key="1">
    <citation type="submission" date="2012-06" db="EMBL/GenBank/DDBJ databases">
        <title>Complete sequence of Desulfitobacterium dehalogenans ATCC 51507.</title>
        <authorList>
            <person name="Lucas S."/>
            <person name="Han J."/>
            <person name="Lapidus A."/>
            <person name="Cheng J.-F."/>
            <person name="Goodwin L."/>
            <person name="Pitluck S."/>
            <person name="Peters L."/>
            <person name="Ovchinnikova G."/>
            <person name="Teshima H."/>
            <person name="Detter J.C."/>
            <person name="Han C."/>
            <person name="Tapia R."/>
            <person name="Land M."/>
            <person name="Hauser L."/>
            <person name="Kyrpides N."/>
            <person name="Ivanova N."/>
            <person name="Pagani I."/>
            <person name="Kruse T."/>
            <person name="de Vos W.M."/>
            <person name="Smidt H."/>
            <person name="Woyke T."/>
        </authorList>
    </citation>
    <scope>NUCLEOTIDE SEQUENCE [LARGE SCALE GENOMIC DNA]</scope>
    <source>
        <strain evidence="2">ATCC 51507 / DSM 9161 / JW/IU-DC1</strain>
    </source>
</reference>
<protein>
    <submittedName>
        <fullName evidence="1">Uncharacterized protein</fullName>
    </submittedName>
</protein>
<dbReference type="EMBL" id="CP003348">
    <property type="protein sequence ID" value="AFM00322.1"/>
    <property type="molecule type" value="Genomic_DNA"/>
</dbReference>
<keyword evidence="2" id="KW-1185">Reference proteome</keyword>
<dbReference type="Proteomes" id="UP000006053">
    <property type="component" value="Chromosome"/>
</dbReference>
<gene>
    <name evidence="1" type="ordered locus">Desde_1933</name>
</gene>
<dbReference type="STRING" id="756499.Desde_1933"/>
<reference evidence="1 2" key="2">
    <citation type="journal article" date="2015" name="J. Bacteriol.">
        <title>Genomic, proteomic, and biochemical analysis of the organohalide respiratory pathway in Desulfitobacterium dehalogenans.</title>
        <authorList>
            <person name="Kruse T."/>
            <person name="van de Pas B.A."/>
            <person name="Atteia A."/>
            <person name="Krab K."/>
            <person name="Hagen W.R."/>
            <person name="Goodwin L."/>
            <person name="Chain P."/>
            <person name="Boeren S."/>
            <person name="Maphosa F."/>
            <person name="Schraa G."/>
            <person name="de Vos W.M."/>
            <person name="van der Oost J."/>
            <person name="Smidt H."/>
            <person name="Stams A.J."/>
        </authorList>
    </citation>
    <scope>NUCLEOTIDE SEQUENCE [LARGE SCALE GENOMIC DNA]</scope>
    <source>
        <strain evidence="2">ATCC 51507 / DSM 9161 / JW/IU-DC1</strain>
    </source>
</reference>
<accession>I4A8N7</accession>
<evidence type="ECO:0000313" key="2">
    <source>
        <dbReference type="Proteomes" id="UP000006053"/>
    </source>
</evidence>
<dbReference type="AlphaFoldDB" id="I4A8N7"/>
<dbReference type="KEGG" id="ddh:Desde_1933"/>
<sequence length="69" mass="8132">MCRCRLYVPVEVGAKGNCANCSRWTGKKCRDEAELLAREQKKHGWADRMMRKNLGIYLEYKEYPSFLTK</sequence>